<dbReference type="HOGENOM" id="CLU_1002077_0_0_1"/>
<dbReference type="EMBL" id="KB740193">
    <property type="protein sequence ID" value="ENN81075.1"/>
    <property type="molecule type" value="Genomic_DNA"/>
</dbReference>
<reference evidence="1" key="1">
    <citation type="journal article" date="2013" name="Genome Biol.">
        <title>Draft genome of the mountain pine beetle, Dendroctonus ponderosae Hopkins, a major forest pest.</title>
        <authorList>
            <person name="Keeling C.I."/>
            <person name="Yuen M.M."/>
            <person name="Liao N.Y."/>
            <person name="Docking T.R."/>
            <person name="Chan S.K."/>
            <person name="Taylor G.A."/>
            <person name="Palmquist D.L."/>
            <person name="Jackman S.D."/>
            <person name="Nguyen A."/>
            <person name="Li M."/>
            <person name="Henderson H."/>
            <person name="Janes J.K."/>
            <person name="Zhao Y."/>
            <person name="Pandoh P."/>
            <person name="Moore R."/>
            <person name="Sperling F.A."/>
            <person name="Huber D.P."/>
            <person name="Birol I."/>
            <person name="Jones S.J."/>
            <person name="Bohlmann J."/>
        </authorList>
    </citation>
    <scope>NUCLEOTIDE SEQUENCE</scope>
</reference>
<name>N6UH97_DENPD</name>
<proteinExistence type="predicted"/>
<sequence>MYNFSTDYKETADIKVLGSGEAVVKAIKAGNVNLGIGGLYITENRYNAGIFHWHSEDCASFISLASTALPSYSDKLTLKHLIRNPIEIENMFWYVFGTFTNCFTFSAGTSWTRAERDITKLLVGNKPNYKQPSSNNIEIGMLNKGGWPSWFQNVSDETSERLLRKVDYVPDVESGLRNVTKAFFWPYALLGSREELQFIVKTNFSLGSKKSMLHISQQCFVPFKVGIALPHHLVYSEILAGGIQMILQSGLNIKMKNDIEWEMLRSSTGKLLAVSWGF</sequence>
<dbReference type="OrthoDB" id="6500454at2759"/>
<gene>
    <name evidence="1" type="ORF">YQE_02444</name>
</gene>
<dbReference type="AlphaFoldDB" id="N6UH97"/>
<feature type="non-terminal residue" evidence="1">
    <location>
        <position position="1"/>
    </location>
</feature>
<protein>
    <submittedName>
        <fullName evidence="1">Uncharacterized protein</fullName>
    </submittedName>
</protein>
<accession>N6UH97</accession>
<evidence type="ECO:0000313" key="1">
    <source>
        <dbReference type="EMBL" id="ENN81075.1"/>
    </source>
</evidence>
<organism evidence="1">
    <name type="scientific">Dendroctonus ponderosae</name>
    <name type="common">Mountain pine beetle</name>
    <dbReference type="NCBI Taxonomy" id="77166"/>
    <lineage>
        <taxon>Eukaryota</taxon>
        <taxon>Metazoa</taxon>
        <taxon>Ecdysozoa</taxon>
        <taxon>Arthropoda</taxon>
        <taxon>Hexapoda</taxon>
        <taxon>Insecta</taxon>
        <taxon>Pterygota</taxon>
        <taxon>Neoptera</taxon>
        <taxon>Endopterygota</taxon>
        <taxon>Coleoptera</taxon>
        <taxon>Polyphaga</taxon>
        <taxon>Cucujiformia</taxon>
        <taxon>Curculionidae</taxon>
        <taxon>Scolytinae</taxon>
        <taxon>Dendroctonus</taxon>
    </lineage>
</organism>